<dbReference type="GO" id="GO:0045505">
    <property type="term" value="F:dynein intermediate chain binding"/>
    <property type="evidence" value="ECO:0007669"/>
    <property type="project" value="InterPro"/>
</dbReference>
<comment type="subcellular location">
    <subcellularLocation>
        <location evidence="1">Cytoplasm</location>
        <location evidence="1">Cytoskeleton</location>
        <location evidence="1">Cilium axoneme</location>
    </subcellularLocation>
</comment>
<dbReference type="EMBL" id="GBEZ01021143">
    <property type="protein sequence ID" value="JAC65585.1"/>
    <property type="molecule type" value="Transcribed_RNA"/>
</dbReference>
<dbReference type="SUPFAM" id="SSF52540">
    <property type="entry name" value="P-loop containing nucleoside triphosphate hydrolases"/>
    <property type="match status" value="1"/>
</dbReference>
<evidence type="ECO:0000256" key="7">
    <source>
        <dbReference type="ARBA" id="ARBA00023017"/>
    </source>
</evidence>
<dbReference type="Gene3D" id="1.10.8.1220">
    <property type="match status" value="1"/>
</dbReference>
<dbReference type="GO" id="GO:0007018">
    <property type="term" value="P:microtubule-based movement"/>
    <property type="evidence" value="ECO:0007669"/>
    <property type="project" value="InterPro"/>
</dbReference>
<dbReference type="GO" id="GO:0008569">
    <property type="term" value="F:minus-end-directed microtubule motor activity"/>
    <property type="evidence" value="ECO:0007669"/>
    <property type="project" value="InterPro"/>
</dbReference>
<keyword evidence="2" id="KW-0963">Cytoplasm</keyword>
<dbReference type="FunFam" id="1.20.1270.280:FF:000001">
    <property type="entry name" value="dynein heavy chain 7, axonemal"/>
    <property type="match status" value="1"/>
</dbReference>
<sequence length="1715" mass="193035">MNLILFLYALEHVARICRVIRHPWGHALLVGVGGSGRQSLTRLAGAIEDYAVLGIEISRAYTWADWKDDLKRILKSAGEKGKDTIFLFNDMQITDEAMVEDISNLLNTGEVPNLFDSGEQAGIGENIRAKAKKAKMDGSRQQLYAFFVQEVKAHLHVVLAFSPVGEDFRNRLRLFPSLVTCTTINWFAVWPHDALWSVAERTLEPLEDLDASQKEKVSSICMEFHFTARDLSARYLAEAGRYFYTTPTMYLQLLENYISLKGSKQEELQTKQSRYEVGLEKLLSTASQVSEMQEELTALKPQLEVSSKETDALMEKIATETAEADKVKLVVSSEEAKANEEAAKVQAIKDDCESDLQQAMPLLENAIKALDTLTKNDISEVKGMKSPPAPVKLVMEAVCILKGLGPTKLPDPKTGQMRQDWWVTSISMLNDMGFLDSLRNFDRDNIPPAVINKIKPYLKNPDFQPKKIKKVSKAAFGLCSWVRAMEAYDRVLKVVRPKQAALKDAQGQLDVVNAALAEKQAELKSVEDKLEGLNSELLAAQEKKRNLEDEVKLCTEKLTRAQALISGLGGERARWTEAAQELAKLKVQVVGDTLIAAGMVSYFGPFTSQFRESAAERWCGLLRERGIPLTEPFSLVATLGDPVKIQQWNLHGLPKDEFSANNAIVMHSSPKFALCIDPQGQANKWFRSMEAEHDVIVTKLEDARFMRMLETGLQYGRPVLLENVGTALDGSLDPVLNRERFRQGGTQMVRLGDNVVEWHPQFRFYITTKLRNPHYTPEVCTKVALINFMITPEGLQDQLLGIVVAQERPDLEEQKSKLVIQAAENNAKLQEVENQILHVLSTSEGNILEDGEAVAVLQEAKRVSDDIGEKQKVALTTEASIDEARVNYNQVAKYASVLFFTIVEIGNIDPMYQYSLAYFIQLFLRSIKESPNDKSWDVAQRLEALSEYFTFFLYTNVCRSLFEKDKVLFAFKLAVNLRMAEGLVDAGDLRFLLTGGVAVGDNPHENPAREWLPEKAWTELWLLDMLPAFEGIREAVAQDPLAWKPFVDSSNPHTSHLPGEWDRRLSAFQKLLVLRALRPDKIVQGVASYVVESMGSQYVEPQEFNLSLVYADSLPSVPLLFVLSQGSDPMADLLLFAESKSRPVETVSLGQGQEAVALRKVEDGIANGSWVVLQNCHLAKSFLPKLEDVCEKGITAAKVHHEFRLWLTSYPSDIFPVSILENSLKMTNEPPKGLRAGLERIYKSDPITENNFWEGCNKPEQFHSMLYALAFFHCLVQQRCLYGPVGWNIPYAFNENDLRISQRQLKMFLDEYDDPPLQMLRYTCGECNYGGKVTDAKDRLLLMTILMGFYCREVLEVENAPLSESGRYLVPKPGDYQSYLEHMAQLPLVEEPDVFGLHENATITKDLKDANQMLSSLLLTQSKSGAGSNKDEKSTEDTLFDTATDILDRLPENFDLEAAQMKYPVTYGESMNTVLCQELGRANVLLDVIRNTMEDLKKAVKGLILMSETMDVVGQSLFNGKVPEIWLKRSFPSLKPLGPYVKEVIERCDFFRQWFDHGPPTVFWLSGFFFTQAFLTGAKQNFARKYQIPIDQIDFDFQVMDGEGDVEVPPLDGVFVRGAFLEAAAWDYGRHLLRESRPKELFSAMPPMAFLPCEIAKVAPPPSYSAPMYKTTERRGVLSTTGHSTNFVMDVRIPTDKPESHWIKRGCALITSLDD</sequence>
<dbReference type="Pfam" id="PF18199">
    <property type="entry name" value="Dynein_C"/>
    <property type="match status" value="1"/>
</dbReference>
<evidence type="ECO:0000256" key="11">
    <source>
        <dbReference type="ARBA" id="ARBA00023212"/>
    </source>
</evidence>
<dbReference type="Gene3D" id="3.10.490.20">
    <property type="match status" value="1"/>
</dbReference>
<dbReference type="InterPro" id="IPR026983">
    <property type="entry name" value="DHC"/>
</dbReference>
<keyword evidence="7" id="KW-0243">Dynein</keyword>
<dbReference type="GO" id="GO:0060271">
    <property type="term" value="P:cilium assembly"/>
    <property type="evidence" value="ECO:0007669"/>
    <property type="project" value="UniProtKB-ARBA"/>
</dbReference>
<dbReference type="FunFam" id="3.10.490.20:FF:000001">
    <property type="entry name" value="dynein heavy chain 7, axonemal"/>
    <property type="match status" value="1"/>
</dbReference>
<keyword evidence="11" id="KW-0206">Cytoskeleton</keyword>
<dbReference type="InterPro" id="IPR043160">
    <property type="entry name" value="Dynein_C_barrel"/>
</dbReference>
<feature type="domain" description="Dynein heavy chain region D6 P-loop" evidence="14">
    <location>
        <begin position="1116"/>
        <end position="1227"/>
    </location>
</feature>
<gene>
    <name evidence="20" type="ORF">TSPGSL018_15710</name>
</gene>
<dbReference type="PANTHER" id="PTHR22878">
    <property type="entry name" value="DYNEIN HEAVY CHAIN 6, AXONEMAL-LIKE-RELATED"/>
    <property type="match status" value="1"/>
</dbReference>
<evidence type="ECO:0000259" key="19">
    <source>
        <dbReference type="Pfam" id="PF18199"/>
    </source>
</evidence>
<dbReference type="Gene3D" id="1.10.8.720">
    <property type="entry name" value="Region D6 of dynein motor"/>
    <property type="match status" value="1"/>
</dbReference>
<evidence type="ECO:0000256" key="5">
    <source>
        <dbReference type="ARBA" id="ARBA00022794"/>
    </source>
</evidence>
<evidence type="ECO:0000256" key="8">
    <source>
        <dbReference type="ARBA" id="ARBA00023054"/>
    </source>
</evidence>
<evidence type="ECO:0000256" key="6">
    <source>
        <dbReference type="ARBA" id="ARBA00022840"/>
    </source>
</evidence>
<feature type="domain" description="Dynein heavy chain coiled coil stalk" evidence="15">
    <location>
        <begin position="274"/>
        <end position="617"/>
    </location>
</feature>
<keyword evidence="10" id="KW-0505">Motor protein</keyword>
<dbReference type="Pfam" id="PF18198">
    <property type="entry name" value="AAA_lid_11"/>
    <property type="match status" value="1"/>
</dbReference>
<keyword evidence="8 13" id="KW-0175">Coiled coil</keyword>
<dbReference type="FunFam" id="3.40.50.300:FF:000362">
    <property type="entry name" value="Dynein, axonemal, heavy chain 6"/>
    <property type="match status" value="1"/>
</dbReference>
<dbReference type="InterPro" id="IPR041228">
    <property type="entry name" value="Dynein_C"/>
</dbReference>
<feature type="domain" description="Dynein heavy chain AAA lid" evidence="18">
    <location>
        <begin position="1262"/>
        <end position="1401"/>
    </location>
</feature>
<evidence type="ECO:0000256" key="4">
    <source>
        <dbReference type="ARBA" id="ARBA00022741"/>
    </source>
</evidence>
<evidence type="ECO:0000259" key="17">
    <source>
        <dbReference type="Pfam" id="PF12781"/>
    </source>
</evidence>
<evidence type="ECO:0000256" key="9">
    <source>
        <dbReference type="ARBA" id="ARBA00023069"/>
    </source>
</evidence>
<reference evidence="20" key="1">
    <citation type="submission" date="2014-05" db="EMBL/GenBank/DDBJ databases">
        <title>The transcriptome of the halophilic microalga Tetraselmis sp. GSL018 isolated from the Great Salt Lake, Utah.</title>
        <authorList>
            <person name="Jinkerson R.E."/>
            <person name="D'Adamo S."/>
            <person name="Posewitz M.C."/>
        </authorList>
    </citation>
    <scope>NUCLEOTIDE SEQUENCE</scope>
    <source>
        <strain evidence="20">GSL018</strain>
    </source>
</reference>
<evidence type="ECO:0000256" key="13">
    <source>
        <dbReference type="SAM" id="Coils"/>
    </source>
</evidence>
<proteinExistence type="predicted"/>
<keyword evidence="5" id="KW-0970">Cilium biogenesis/degradation</keyword>
<dbReference type="GO" id="GO:0005524">
    <property type="term" value="F:ATP binding"/>
    <property type="evidence" value="ECO:0007669"/>
    <property type="project" value="UniProtKB-KW"/>
</dbReference>
<dbReference type="GO" id="GO:0005874">
    <property type="term" value="C:microtubule"/>
    <property type="evidence" value="ECO:0007669"/>
    <property type="project" value="UniProtKB-KW"/>
</dbReference>
<name>A0A061R4I5_9CHLO</name>
<dbReference type="InterPro" id="IPR024317">
    <property type="entry name" value="Dynein_heavy_chain_D4_dom"/>
</dbReference>
<dbReference type="GO" id="GO:0030286">
    <property type="term" value="C:dynein complex"/>
    <property type="evidence" value="ECO:0007669"/>
    <property type="project" value="UniProtKB-KW"/>
</dbReference>
<dbReference type="GO" id="GO:0051959">
    <property type="term" value="F:dynein light intermediate chain binding"/>
    <property type="evidence" value="ECO:0007669"/>
    <property type="project" value="InterPro"/>
</dbReference>
<keyword evidence="9" id="KW-0969">Cilium</keyword>
<dbReference type="Pfam" id="PF03028">
    <property type="entry name" value="Dynein_heavy"/>
    <property type="match status" value="1"/>
</dbReference>
<dbReference type="InterPro" id="IPR004273">
    <property type="entry name" value="Dynein_heavy_D6_P-loop"/>
</dbReference>
<dbReference type="InterPro" id="IPR042219">
    <property type="entry name" value="AAA_lid_11_sf"/>
</dbReference>
<dbReference type="FunFam" id="1.10.8.720:FF:000001">
    <property type="entry name" value="dynein heavy chain 7, axonemal"/>
    <property type="match status" value="1"/>
</dbReference>
<dbReference type="GO" id="GO:0005930">
    <property type="term" value="C:axoneme"/>
    <property type="evidence" value="ECO:0007669"/>
    <property type="project" value="UniProtKB-SubCell"/>
</dbReference>
<evidence type="ECO:0000256" key="12">
    <source>
        <dbReference type="ARBA" id="ARBA00023273"/>
    </source>
</evidence>
<dbReference type="Pfam" id="PF12781">
    <property type="entry name" value="AAA_9"/>
    <property type="match status" value="1"/>
</dbReference>
<protein>
    <submittedName>
        <fullName evidence="20">Dynein heavy chain 9</fullName>
    </submittedName>
</protein>
<dbReference type="Pfam" id="PF12777">
    <property type="entry name" value="MT"/>
    <property type="match status" value="1"/>
</dbReference>
<dbReference type="FunFam" id="1.20.920.20:FF:000006">
    <property type="entry name" value="Dynein, axonemal, heavy chain 6"/>
    <property type="match status" value="1"/>
</dbReference>
<organism evidence="20">
    <name type="scientific">Tetraselmis sp. GSL018</name>
    <dbReference type="NCBI Taxonomy" id="582737"/>
    <lineage>
        <taxon>Eukaryota</taxon>
        <taxon>Viridiplantae</taxon>
        <taxon>Chlorophyta</taxon>
        <taxon>core chlorophytes</taxon>
        <taxon>Chlorodendrophyceae</taxon>
        <taxon>Chlorodendrales</taxon>
        <taxon>Chlorodendraceae</taxon>
        <taxon>Tetraselmis</taxon>
    </lineage>
</organism>
<dbReference type="InterPro" id="IPR035706">
    <property type="entry name" value="AAA_9"/>
</dbReference>
<dbReference type="Gene3D" id="6.10.140.1060">
    <property type="match status" value="1"/>
</dbReference>
<feature type="domain" description="Dynein heavy chain C-terminal" evidence="19">
    <location>
        <begin position="1408"/>
        <end position="1710"/>
    </location>
</feature>
<dbReference type="Gene3D" id="1.20.920.20">
    <property type="match status" value="1"/>
</dbReference>
<dbReference type="Pfam" id="PF12780">
    <property type="entry name" value="AAA_8"/>
    <property type="match status" value="1"/>
</dbReference>
<dbReference type="InterPro" id="IPR024743">
    <property type="entry name" value="Dynein_HC_stalk"/>
</dbReference>
<keyword evidence="6" id="KW-0067">ATP-binding</keyword>
<evidence type="ECO:0000259" key="18">
    <source>
        <dbReference type="Pfam" id="PF18198"/>
    </source>
</evidence>
<accession>A0A061R4I5</accession>
<evidence type="ECO:0000256" key="1">
    <source>
        <dbReference type="ARBA" id="ARBA00004430"/>
    </source>
</evidence>
<evidence type="ECO:0000259" key="16">
    <source>
        <dbReference type="Pfam" id="PF12780"/>
    </source>
</evidence>
<dbReference type="PANTHER" id="PTHR22878:SF70">
    <property type="entry name" value="DYNEIN HEAVY CHAIN 2, AXONEMAL"/>
    <property type="match status" value="1"/>
</dbReference>
<evidence type="ECO:0000256" key="10">
    <source>
        <dbReference type="ARBA" id="ARBA00023175"/>
    </source>
</evidence>
<evidence type="ECO:0000256" key="3">
    <source>
        <dbReference type="ARBA" id="ARBA00022701"/>
    </source>
</evidence>
<evidence type="ECO:0000259" key="14">
    <source>
        <dbReference type="Pfam" id="PF03028"/>
    </source>
</evidence>
<feature type="domain" description="Dynein heavy chain AAA module D4" evidence="16">
    <location>
        <begin position="1"/>
        <end position="260"/>
    </location>
</feature>
<keyword evidence="4" id="KW-0547">Nucleotide-binding</keyword>
<dbReference type="Gene3D" id="1.20.1270.280">
    <property type="match status" value="1"/>
</dbReference>
<keyword evidence="3" id="KW-0493">Microtubule</keyword>
<keyword evidence="12" id="KW-0966">Cell projection</keyword>
<dbReference type="FunFam" id="1.10.8.1220:FF:000001">
    <property type="entry name" value="Dynein axonemal heavy chain 5"/>
    <property type="match status" value="1"/>
</dbReference>
<evidence type="ECO:0000256" key="2">
    <source>
        <dbReference type="ARBA" id="ARBA00022490"/>
    </source>
</evidence>
<dbReference type="InterPro" id="IPR041658">
    <property type="entry name" value="AAA_lid_11"/>
</dbReference>
<dbReference type="InterPro" id="IPR027417">
    <property type="entry name" value="P-loop_NTPase"/>
</dbReference>
<dbReference type="FunFam" id="3.40.50.300:FF:002141">
    <property type="entry name" value="Dynein heavy chain"/>
    <property type="match status" value="1"/>
</dbReference>
<feature type="domain" description="Dynein heavy chain ATP-binding dynein motor region" evidence="17">
    <location>
        <begin position="646"/>
        <end position="867"/>
    </location>
</feature>
<evidence type="ECO:0000313" key="20">
    <source>
        <dbReference type="EMBL" id="JAC65585.1"/>
    </source>
</evidence>
<evidence type="ECO:0000259" key="15">
    <source>
        <dbReference type="Pfam" id="PF12777"/>
    </source>
</evidence>
<dbReference type="Gene3D" id="3.40.50.300">
    <property type="entry name" value="P-loop containing nucleotide triphosphate hydrolases"/>
    <property type="match status" value="3"/>
</dbReference>
<feature type="coiled-coil region" evidence="13">
    <location>
        <begin position="502"/>
        <end position="564"/>
    </location>
</feature>
<dbReference type="FunFam" id="3.40.50.300:FF:001145">
    <property type="entry name" value="Putative dynein heavy chain"/>
    <property type="match status" value="1"/>
</dbReference>